<feature type="transmembrane region" description="Helical" evidence="6">
    <location>
        <begin position="470"/>
        <end position="491"/>
    </location>
</feature>
<evidence type="ECO:0000259" key="7">
    <source>
        <dbReference type="PROSITE" id="PS50850"/>
    </source>
</evidence>
<evidence type="ECO:0000256" key="2">
    <source>
        <dbReference type="ARBA" id="ARBA00022448"/>
    </source>
</evidence>
<keyword evidence="2" id="KW-0813">Transport</keyword>
<comment type="subcellular location">
    <subcellularLocation>
        <location evidence="1">Membrane</location>
        <topology evidence="1">Multi-pass membrane protein</topology>
    </subcellularLocation>
</comment>
<dbReference type="PANTHER" id="PTHR43791:SF92">
    <property type="entry name" value="AGL026WP"/>
    <property type="match status" value="1"/>
</dbReference>
<feature type="transmembrane region" description="Helical" evidence="6">
    <location>
        <begin position="79"/>
        <end position="96"/>
    </location>
</feature>
<dbReference type="FunFam" id="1.20.1250.20:FF:000057">
    <property type="entry name" value="MFS general substrate transporter"/>
    <property type="match status" value="1"/>
</dbReference>
<feature type="transmembrane region" description="Helical" evidence="6">
    <location>
        <begin position="181"/>
        <end position="200"/>
    </location>
</feature>
<dbReference type="GeneID" id="93648776"/>
<dbReference type="FunFam" id="1.20.1250.20:FF:000013">
    <property type="entry name" value="MFS general substrate transporter"/>
    <property type="match status" value="1"/>
</dbReference>
<dbReference type="GO" id="GO:0022857">
    <property type="term" value="F:transmembrane transporter activity"/>
    <property type="evidence" value="ECO:0007669"/>
    <property type="project" value="InterPro"/>
</dbReference>
<keyword evidence="4 6" id="KW-1133">Transmembrane helix</keyword>
<dbReference type="InterPro" id="IPR036259">
    <property type="entry name" value="MFS_trans_sf"/>
</dbReference>
<dbReference type="PROSITE" id="PS50850">
    <property type="entry name" value="MFS"/>
    <property type="match status" value="1"/>
</dbReference>
<keyword evidence="3 6" id="KW-0812">Transmembrane</keyword>
<sequence>MTEKIVNPYDGDVVTEKTDVPLIDDVKGPIITQKISVEGVDSSTGSENDDDYYVDLPASLQHLTQEELKELDKKTTRKVDMRMIPMLMFIYILNYLDRNNIASARLGSLEADLGLVGNQYQVCISILFVGYILFQVPANMILNRFGRPSIFLTVVMTTWGVISTVTGGVQNFAGLAATRVFLGVAESAFFCCALMVLSMWYDKKSLATRNSLLFAGSSISSAFSGLLAAAILEMDGLGGVAGWRWLFIIEGGVTVLTVPFAYFILPDKPSNTKFLNEMEKDIIQWKVRKDLGKVEDSDAEAKVTTWQGFKLAVKDEKMWMVCGQVSFLIIACGIINFFPTIVATLNFNRTITLCLTAPPYVLAVPATYFWARHADKTGERSYHVGIPLCLAMISFIIPVATTNFGARYFAMVLMMPSLLTTYVLMITWMSNSCPRPPAKRAVSIALMIGLSNSPYAWTPFLYPASDGPRYVKAMSCNIAALALALSLVVLLRMRLMRLNKKIENGTMNWQKELGEGNDGSKIDPDFRYLY</sequence>
<feature type="transmembrane region" description="Helical" evidence="6">
    <location>
        <begin position="244"/>
        <end position="265"/>
    </location>
</feature>
<feature type="transmembrane region" description="Helical" evidence="6">
    <location>
        <begin position="382"/>
        <end position="400"/>
    </location>
</feature>
<accession>A0A8H8DD68</accession>
<evidence type="ECO:0000313" key="9">
    <source>
        <dbReference type="Proteomes" id="UP000669133"/>
    </source>
</evidence>
<keyword evidence="9" id="KW-1185">Reference proteome</keyword>
<organism evidence="8 9">
    <name type="scientific">Candida metapsilosis</name>
    <dbReference type="NCBI Taxonomy" id="273372"/>
    <lineage>
        <taxon>Eukaryota</taxon>
        <taxon>Fungi</taxon>
        <taxon>Dikarya</taxon>
        <taxon>Ascomycota</taxon>
        <taxon>Saccharomycotina</taxon>
        <taxon>Pichiomycetes</taxon>
        <taxon>Debaryomycetaceae</taxon>
        <taxon>Candida/Lodderomyces clade</taxon>
        <taxon>Candida</taxon>
    </lineage>
</organism>
<feature type="transmembrane region" description="Helical" evidence="6">
    <location>
        <begin position="406"/>
        <end position="429"/>
    </location>
</feature>
<reference evidence="8 9" key="1">
    <citation type="submission" date="2020-12" db="EMBL/GenBank/DDBJ databases">
        <title>Effect of drift, selection, and recombination on the evolution of hybrid genomes in Candida yeast pathogens.</title>
        <authorList>
            <person name="Mixao V."/>
            <person name="Ksiezopolska E."/>
            <person name="Saus E."/>
            <person name="Boekhout T."/>
            <person name="Gacser A."/>
            <person name="Gabaldon T."/>
        </authorList>
    </citation>
    <scope>NUCLEOTIDE SEQUENCE [LARGE SCALE GENOMIC DNA]</scope>
    <source>
        <strain evidence="8 9">BP57</strain>
    </source>
</reference>
<dbReference type="InterPro" id="IPR020846">
    <property type="entry name" value="MFS_dom"/>
</dbReference>
<dbReference type="GO" id="GO:0016020">
    <property type="term" value="C:membrane"/>
    <property type="evidence" value="ECO:0007669"/>
    <property type="project" value="UniProtKB-SubCell"/>
</dbReference>
<dbReference type="EMBL" id="JAEOAQ010000001">
    <property type="protein sequence ID" value="KAG5421057.1"/>
    <property type="molecule type" value="Genomic_DNA"/>
</dbReference>
<feature type="domain" description="Major facilitator superfamily (MFS) profile" evidence="7">
    <location>
        <begin position="83"/>
        <end position="494"/>
    </location>
</feature>
<keyword evidence="5 6" id="KW-0472">Membrane</keyword>
<proteinExistence type="predicted"/>
<dbReference type="Gene3D" id="1.20.1250.20">
    <property type="entry name" value="MFS general substrate transporter like domains"/>
    <property type="match status" value="2"/>
</dbReference>
<dbReference type="PANTHER" id="PTHR43791">
    <property type="entry name" value="PERMEASE-RELATED"/>
    <property type="match status" value="1"/>
</dbReference>
<name>A0A8H8DD68_9ASCO</name>
<gene>
    <name evidence="8" type="ORF">I9W82_000147</name>
</gene>
<evidence type="ECO:0000256" key="5">
    <source>
        <dbReference type="ARBA" id="ARBA00023136"/>
    </source>
</evidence>
<feature type="transmembrane region" description="Helical" evidence="6">
    <location>
        <begin position="150"/>
        <end position="169"/>
    </location>
</feature>
<protein>
    <recommendedName>
        <fullName evidence="7">Major facilitator superfamily (MFS) profile domain-containing protein</fullName>
    </recommendedName>
</protein>
<evidence type="ECO:0000256" key="4">
    <source>
        <dbReference type="ARBA" id="ARBA00022989"/>
    </source>
</evidence>
<feature type="transmembrane region" description="Helical" evidence="6">
    <location>
        <begin position="318"/>
        <end position="338"/>
    </location>
</feature>
<comment type="caution">
    <text evidence="8">The sequence shown here is derived from an EMBL/GenBank/DDBJ whole genome shotgun (WGS) entry which is preliminary data.</text>
</comment>
<evidence type="ECO:0000256" key="6">
    <source>
        <dbReference type="SAM" id="Phobius"/>
    </source>
</evidence>
<evidence type="ECO:0000256" key="1">
    <source>
        <dbReference type="ARBA" id="ARBA00004141"/>
    </source>
</evidence>
<dbReference type="AlphaFoldDB" id="A0A8H8DD68"/>
<evidence type="ECO:0000256" key="3">
    <source>
        <dbReference type="ARBA" id="ARBA00022692"/>
    </source>
</evidence>
<dbReference type="Pfam" id="PF07690">
    <property type="entry name" value="MFS_1"/>
    <property type="match status" value="1"/>
</dbReference>
<dbReference type="RefSeq" id="XP_067550173.1">
    <property type="nucleotide sequence ID" value="XM_067690218.1"/>
</dbReference>
<dbReference type="Proteomes" id="UP000669133">
    <property type="component" value="Unassembled WGS sequence"/>
</dbReference>
<feature type="transmembrane region" description="Helical" evidence="6">
    <location>
        <begin position="212"/>
        <end position="232"/>
    </location>
</feature>
<feature type="transmembrane region" description="Helical" evidence="6">
    <location>
        <begin position="116"/>
        <end position="138"/>
    </location>
</feature>
<dbReference type="SUPFAM" id="SSF103473">
    <property type="entry name" value="MFS general substrate transporter"/>
    <property type="match status" value="1"/>
</dbReference>
<dbReference type="InterPro" id="IPR011701">
    <property type="entry name" value="MFS"/>
</dbReference>
<evidence type="ECO:0000313" key="8">
    <source>
        <dbReference type="EMBL" id="KAG5421057.1"/>
    </source>
</evidence>
<feature type="transmembrane region" description="Helical" evidence="6">
    <location>
        <begin position="441"/>
        <end position="458"/>
    </location>
</feature>
<dbReference type="OrthoDB" id="2985014at2759"/>
<feature type="transmembrane region" description="Helical" evidence="6">
    <location>
        <begin position="350"/>
        <end position="370"/>
    </location>
</feature>